<sequence length="349" mass="37253">MMISKTFYTSFLAFFICIMPFGFACTEWGSSAPDAAVSDEALSIVKSTSPAPCQSPVTTPVLEFEDEGTAEGVAVSQQGNVFVGNAVSGKSEIWSAPKGDFDRAFLLADLPGGDLIGMDVDEIGNVYAAVAAHQNPEWHGLWKVQADGDSERVGALPAFFASLPNDVTIDPRGNVFVSDSFDGKIWRLSPDGEFSTWIQDDLLRAFFGNVEFGVNGVVYHNGALYTAITLNGRVIKIPIQPDGSAGTPTIFVQDDILIGIDGIEPDVHGNLYLTNNFGNTIHVIREEDHSIESISVEGLSAPASLAFNNNQKALYVANLSTSAGFPQPYAPALVKVKFSAPVVTCGSFN</sequence>
<dbReference type="Gene3D" id="2.120.10.30">
    <property type="entry name" value="TolB, C-terminal domain"/>
    <property type="match status" value="1"/>
</dbReference>
<gene>
    <name evidence="2" type="ORF">G3570_12045</name>
</gene>
<keyword evidence="1" id="KW-0732">Signal</keyword>
<proteinExistence type="predicted"/>
<dbReference type="Proteomes" id="UP000473278">
    <property type="component" value="Unassembled WGS sequence"/>
</dbReference>
<evidence type="ECO:0000313" key="2">
    <source>
        <dbReference type="EMBL" id="NGP77370.1"/>
    </source>
</evidence>
<evidence type="ECO:0000256" key="1">
    <source>
        <dbReference type="SAM" id="SignalP"/>
    </source>
</evidence>
<dbReference type="EMBL" id="JAALLT010000004">
    <property type="protein sequence ID" value="NGP77370.1"/>
    <property type="molecule type" value="Genomic_DNA"/>
</dbReference>
<dbReference type="AlphaFoldDB" id="A0A6M1SWF2"/>
<dbReference type="SUPFAM" id="SSF63829">
    <property type="entry name" value="Calcium-dependent phosphotriesterase"/>
    <property type="match status" value="1"/>
</dbReference>
<dbReference type="InterPro" id="IPR011042">
    <property type="entry name" value="6-blade_b-propeller_TolB-like"/>
</dbReference>
<evidence type="ECO:0008006" key="4">
    <source>
        <dbReference type="Google" id="ProtNLM"/>
    </source>
</evidence>
<dbReference type="PANTHER" id="PTHR47572">
    <property type="entry name" value="LIPOPROTEIN-RELATED"/>
    <property type="match status" value="1"/>
</dbReference>
<evidence type="ECO:0000313" key="3">
    <source>
        <dbReference type="Proteomes" id="UP000473278"/>
    </source>
</evidence>
<organism evidence="2 3">
    <name type="scientific">Halalkalibaculum roseum</name>
    <dbReference type="NCBI Taxonomy" id="2709311"/>
    <lineage>
        <taxon>Bacteria</taxon>
        <taxon>Pseudomonadati</taxon>
        <taxon>Balneolota</taxon>
        <taxon>Balneolia</taxon>
        <taxon>Balneolales</taxon>
        <taxon>Balneolaceae</taxon>
        <taxon>Halalkalibaculum</taxon>
    </lineage>
</organism>
<feature type="chain" id="PRO_5026712691" description="SMP-30/Gluconolactonase/LRE-like region domain-containing protein" evidence="1">
    <location>
        <begin position="25"/>
        <end position="349"/>
    </location>
</feature>
<feature type="signal peptide" evidence="1">
    <location>
        <begin position="1"/>
        <end position="24"/>
    </location>
</feature>
<keyword evidence="3" id="KW-1185">Reference proteome</keyword>
<dbReference type="PROSITE" id="PS51257">
    <property type="entry name" value="PROKAR_LIPOPROTEIN"/>
    <property type="match status" value="1"/>
</dbReference>
<comment type="caution">
    <text evidence="2">The sequence shown here is derived from an EMBL/GenBank/DDBJ whole genome shotgun (WGS) entry which is preliminary data.</text>
</comment>
<name>A0A6M1SWF2_9BACT</name>
<dbReference type="RefSeq" id="WP_165142719.1">
    <property type="nucleotide sequence ID" value="NZ_JAALLT010000004.1"/>
</dbReference>
<reference evidence="2 3" key="1">
    <citation type="submission" date="2020-02" db="EMBL/GenBank/DDBJ databases">
        <title>Balneolaceae bacterium YR4-1, complete genome.</title>
        <authorList>
            <person name="Li Y."/>
            <person name="Wu S."/>
        </authorList>
    </citation>
    <scope>NUCLEOTIDE SEQUENCE [LARGE SCALE GENOMIC DNA]</scope>
    <source>
        <strain evidence="2 3">YR4-1</strain>
    </source>
</reference>
<accession>A0A6M1SWF2</accession>
<protein>
    <recommendedName>
        <fullName evidence="4">SMP-30/Gluconolactonase/LRE-like region domain-containing protein</fullName>
    </recommendedName>
</protein>
<dbReference type="PANTHER" id="PTHR47572:SF4">
    <property type="entry name" value="LACTONASE DRP35"/>
    <property type="match status" value="1"/>
</dbReference>
<dbReference type="InterPro" id="IPR051262">
    <property type="entry name" value="SMP-30/CGR1_Lactonase"/>
</dbReference>